<accession>A0ABR4MGF1</accession>
<evidence type="ECO:0000256" key="1">
    <source>
        <dbReference type="SAM" id="MobiDB-lite"/>
    </source>
</evidence>
<dbReference type="EMBL" id="JABSNW010000005">
    <property type="protein sequence ID" value="KAL2887331.1"/>
    <property type="molecule type" value="Genomic_DNA"/>
</dbReference>
<keyword evidence="3" id="KW-1185">Reference proteome</keyword>
<dbReference type="Proteomes" id="UP001610728">
    <property type="component" value="Unassembled WGS sequence"/>
</dbReference>
<proteinExistence type="predicted"/>
<gene>
    <name evidence="2" type="ORF">HOO65_050452</name>
</gene>
<name>A0ABR4MGF1_9PEZI</name>
<feature type="region of interest" description="Disordered" evidence="1">
    <location>
        <begin position="65"/>
        <end position="88"/>
    </location>
</feature>
<comment type="caution">
    <text evidence="2">The sequence shown here is derived from an EMBL/GenBank/DDBJ whole genome shotgun (WGS) entry which is preliminary data.</text>
</comment>
<feature type="region of interest" description="Disordered" evidence="1">
    <location>
        <begin position="1"/>
        <end position="25"/>
    </location>
</feature>
<organism evidence="2 3">
    <name type="scientific">Ceratocystis lukuohia</name>
    <dbReference type="NCBI Taxonomy" id="2019550"/>
    <lineage>
        <taxon>Eukaryota</taxon>
        <taxon>Fungi</taxon>
        <taxon>Dikarya</taxon>
        <taxon>Ascomycota</taxon>
        <taxon>Pezizomycotina</taxon>
        <taxon>Sordariomycetes</taxon>
        <taxon>Hypocreomycetidae</taxon>
        <taxon>Microascales</taxon>
        <taxon>Ceratocystidaceae</taxon>
        <taxon>Ceratocystis</taxon>
    </lineage>
</organism>
<evidence type="ECO:0000313" key="2">
    <source>
        <dbReference type="EMBL" id="KAL2887331.1"/>
    </source>
</evidence>
<protein>
    <submittedName>
        <fullName evidence="2">Uncharacterized protein</fullName>
    </submittedName>
</protein>
<reference evidence="2 3" key="1">
    <citation type="submission" date="2020-05" db="EMBL/GenBank/DDBJ databases">
        <title>Ceratocystis lukuohia genome.</title>
        <authorList>
            <person name="Harrington T.C."/>
            <person name="Kim K."/>
            <person name="Mayers C.G."/>
        </authorList>
    </citation>
    <scope>NUCLEOTIDE SEQUENCE [LARGE SCALE GENOMIC DNA]</scope>
    <source>
        <strain evidence="2 3">C4212</strain>
    </source>
</reference>
<dbReference type="GeneID" id="98119064"/>
<sequence length="88" mass="9803">MALSQKVSNGHANRGRQIAESFQVGDKVNPRLKNVRTQRPPKKLGIHPVFHVSLVRRKRDGPLPFQVLSDPEPPPTAREAFTDDAIEG</sequence>
<evidence type="ECO:0000313" key="3">
    <source>
        <dbReference type="Proteomes" id="UP001610728"/>
    </source>
</evidence>
<dbReference type="RefSeq" id="XP_070858511.1">
    <property type="nucleotide sequence ID" value="XM_071000897.1"/>
</dbReference>
<feature type="compositionally biased region" description="Polar residues" evidence="1">
    <location>
        <begin position="1"/>
        <end position="11"/>
    </location>
</feature>